<evidence type="ECO:0000259" key="2">
    <source>
        <dbReference type="Pfam" id="PF02481"/>
    </source>
</evidence>
<dbReference type="STRING" id="1907939.BKL49_10875"/>
<organism evidence="3 4">
    <name type="scientific">Rodentibacter myodis</name>
    <dbReference type="NCBI Taxonomy" id="1907939"/>
    <lineage>
        <taxon>Bacteria</taxon>
        <taxon>Pseudomonadati</taxon>
        <taxon>Pseudomonadota</taxon>
        <taxon>Gammaproteobacteria</taxon>
        <taxon>Pasteurellales</taxon>
        <taxon>Pasteurellaceae</taxon>
        <taxon>Rodentibacter</taxon>
    </lineage>
</organism>
<dbReference type="OrthoDB" id="9785707at2"/>
<keyword evidence="4" id="KW-1185">Reference proteome</keyword>
<comment type="similarity">
    <text evidence="1">Belongs to the DprA/Smf family.</text>
</comment>
<accession>A0A1V3JH58</accession>
<dbReference type="AlphaFoldDB" id="A0A1V3JH58"/>
<dbReference type="Gene3D" id="3.40.50.450">
    <property type="match status" value="1"/>
</dbReference>
<dbReference type="PANTHER" id="PTHR43022">
    <property type="entry name" value="PROTEIN SMF"/>
    <property type="match status" value="1"/>
</dbReference>
<dbReference type="InterPro" id="IPR003488">
    <property type="entry name" value="DprA"/>
</dbReference>
<dbReference type="PANTHER" id="PTHR43022:SF1">
    <property type="entry name" value="PROTEIN SMF"/>
    <property type="match status" value="1"/>
</dbReference>
<dbReference type="InterPro" id="IPR057666">
    <property type="entry name" value="DrpA_SLOG"/>
</dbReference>
<reference evidence="3 4" key="1">
    <citation type="submission" date="2016-10" db="EMBL/GenBank/DDBJ databases">
        <title>Rodentibacter gen. nov. and new species.</title>
        <authorList>
            <person name="Christensen H."/>
        </authorList>
    </citation>
    <scope>NUCLEOTIDE SEQUENCE [LARGE SCALE GENOMIC DNA]</scope>
    <source>
        <strain evidence="3 4">Ac151</strain>
    </source>
</reference>
<gene>
    <name evidence="3" type="ORF">BKL49_10875</name>
</gene>
<evidence type="ECO:0000313" key="3">
    <source>
        <dbReference type="EMBL" id="OOF56035.1"/>
    </source>
</evidence>
<dbReference type="GO" id="GO:0009294">
    <property type="term" value="P:DNA-mediated transformation"/>
    <property type="evidence" value="ECO:0007669"/>
    <property type="project" value="InterPro"/>
</dbReference>
<sequence>MDKMNLSTDSFFSNAISPLNELAAYEALWKDKSTFKQIADLFRKYPDSPPSEFVRPEEIKSMRSFIISQMNEKGINDYEIMINGTLDYPKRLRDARNPIEIFYYRGNWEVIEHPKRVAIVGSRNPSIEGLKRTKKIARLLVEKDYTIVSGLAKGVDTMAHRTAIENGGRTVAVIGTPITEYYPSENKELQDQIAKDYLLISQVPLWIYSQQDYRSNRAFFPERNVTMSALTQATIIVEASETSGTLIQARAALSQNRKLFILDSCFENPNITWPERFLKKGAIRVKDITDITEILEE</sequence>
<proteinExistence type="inferred from homology"/>
<evidence type="ECO:0000256" key="1">
    <source>
        <dbReference type="ARBA" id="ARBA00006525"/>
    </source>
</evidence>
<dbReference type="Pfam" id="PF02481">
    <property type="entry name" value="DNA_processg_A"/>
    <property type="match status" value="1"/>
</dbReference>
<dbReference type="SUPFAM" id="SSF102405">
    <property type="entry name" value="MCP/YpsA-like"/>
    <property type="match status" value="1"/>
</dbReference>
<comment type="caution">
    <text evidence="3">The sequence shown here is derived from an EMBL/GenBank/DDBJ whole genome shotgun (WGS) entry which is preliminary data.</text>
</comment>
<name>A0A1V3JH58_9PAST</name>
<protein>
    <submittedName>
        <fullName evidence="3">DNA processing protein DprA</fullName>
    </submittedName>
</protein>
<evidence type="ECO:0000313" key="4">
    <source>
        <dbReference type="Proteomes" id="UP000188602"/>
    </source>
</evidence>
<dbReference type="Proteomes" id="UP000188602">
    <property type="component" value="Unassembled WGS sequence"/>
</dbReference>
<feature type="domain" description="Smf/DprA SLOG" evidence="2">
    <location>
        <begin position="83"/>
        <end position="295"/>
    </location>
</feature>
<dbReference type="EMBL" id="MLHQ01000032">
    <property type="protein sequence ID" value="OOF56035.1"/>
    <property type="molecule type" value="Genomic_DNA"/>
</dbReference>